<dbReference type="RefSeq" id="WP_231449965.1">
    <property type="nucleotide sequence ID" value="NZ_JAJOMB010000043.1"/>
</dbReference>
<keyword evidence="1" id="KW-0812">Transmembrane</keyword>
<dbReference type="InterPro" id="IPR009732">
    <property type="entry name" value="DUF1304"/>
</dbReference>
<dbReference type="EMBL" id="JAJOMB010000043">
    <property type="protein sequence ID" value="MCD5317113.1"/>
    <property type="molecule type" value="Genomic_DNA"/>
</dbReference>
<gene>
    <name evidence="2" type="ORF">LR394_40090</name>
</gene>
<evidence type="ECO:0000313" key="3">
    <source>
        <dbReference type="Proteomes" id="UP001138997"/>
    </source>
</evidence>
<name>A0A9X1T4Y1_9ACTN</name>
<dbReference type="AlphaFoldDB" id="A0A9X1T4Y1"/>
<reference evidence="2" key="1">
    <citation type="submission" date="2021-11" db="EMBL/GenBank/DDBJ databases">
        <title>Streptomyces corallinus and Kineosporia corallina sp. nov., two new coral-derived marine actinobacteria.</title>
        <authorList>
            <person name="Buangrab K."/>
            <person name="Sutthacheep M."/>
            <person name="Yeemin T."/>
            <person name="Harunari E."/>
            <person name="Igarashi Y."/>
            <person name="Sripreechasak P."/>
            <person name="Kanchanasin P."/>
            <person name="Tanasupawat S."/>
            <person name="Phongsopitanun W."/>
        </authorList>
    </citation>
    <scope>NUCLEOTIDE SEQUENCE</scope>
    <source>
        <strain evidence="2">JCM 31032</strain>
    </source>
</reference>
<feature type="transmembrane region" description="Helical" evidence="1">
    <location>
        <begin position="107"/>
        <end position="127"/>
    </location>
</feature>
<feature type="transmembrane region" description="Helical" evidence="1">
    <location>
        <begin position="55"/>
        <end position="72"/>
    </location>
</feature>
<evidence type="ECO:0000256" key="1">
    <source>
        <dbReference type="SAM" id="Phobius"/>
    </source>
</evidence>
<keyword evidence="1" id="KW-0472">Membrane</keyword>
<dbReference type="Pfam" id="PF06993">
    <property type="entry name" value="DUF1304"/>
    <property type="match status" value="1"/>
</dbReference>
<comment type="caution">
    <text evidence="2">The sequence shown here is derived from an EMBL/GenBank/DDBJ whole genome shotgun (WGS) entry which is preliminary data.</text>
</comment>
<sequence>MLIAATVFGVLAVLFHVMAFVLESILWTRPAVYGRFNIASSADAETIRPMAYNQGFYNLALAIGVAVGLVLLQAEGDALIVGKTLVVFGAGCMTWAGLVLISTGRKYLKSAVGQLVPAALTLVLVLIG</sequence>
<evidence type="ECO:0000313" key="2">
    <source>
        <dbReference type="EMBL" id="MCD5317113.1"/>
    </source>
</evidence>
<accession>A0A9X1T4Y1</accession>
<keyword evidence="1" id="KW-1133">Transmembrane helix</keyword>
<proteinExistence type="predicted"/>
<dbReference type="Proteomes" id="UP001138997">
    <property type="component" value="Unassembled WGS sequence"/>
</dbReference>
<protein>
    <submittedName>
        <fullName evidence="2">DUF1304 domain-containing protein</fullName>
    </submittedName>
</protein>
<feature type="transmembrane region" description="Helical" evidence="1">
    <location>
        <begin position="84"/>
        <end position="101"/>
    </location>
</feature>
<organism evidence="2 3">
    <name type="scientific">Kineosporia babensis</name>
    <dbReference type="NCBI Taxonomy" id="499548"/>
    <lineage>
        <taxon>Bacteria</taxon>
        <taxon>Bacillati</taxon>
        <taxon>Actinomycetota</taxon>
        <taxon>Actinomycetes</taxon>
        <taxon>Kineosporiales</taxon>
        <taxon>Kineosporiaceae</taxon>
        <taxon>Kineosporia</taxon>
    </lineage>
</organism>
<keyword evidence="3" id="KW-1185">Reference proteome</keyword>